<evidence type="ECO:0008006" key="3">
    <source>
        <dbReference type="Google" id="ProtNLM"/>
    </source>
</evidence>
<accession>A0AAV1LM26</accession>
<keyword evidence="2" id="KW-1185">Reference proteome</keyword>
<dbReference type="PANTHER" id="PTHR35450:SF2">
    <property type="entry name" value="REVERSE TRANSCRIPTASE DOMAIN-CONTAINING PROTEIN"/>
    <property type="match status" value="1"/>
</dbReference>
<reference evidence="1 2" key="1">
    <citation type="submission" date="2023-11" db="EMBL/GenBank/DDBJ databases">
        <authorList>
            <person name="Hedman E."/>
            <person name="Englund M."/>
            <person name="Stromberg M."/>
            <person name="Nyberg Akerstrom W."/>
            <person name="Nylinder S."/>
            <person name="Jareborg N."/>
            <person name="Kallberg Y."/>
            <person name="Kronander E."/>
        </authorList>
    </citation>
    <scope>NUCLEOTIDE SEQUENCE [LARGE SCALE GENOMIC DNA]</scope>
</reference>
<sequence>MPTITYTFGIVKWSDTDIGNIERTTRVLLTKYQFHHPNSATERVTLPRAEGGRGLVDLRRLYSKLIKNLQNYFLSKESSPLHQIVTLADNGYTPLDLLHSKEVEPLVADAEYLKTKLNQWASKPLHGRIQFVVDAAKGRTSIFQDLIVNTNKINFMMKKS</sequence>
<name>A0AAV1LM26_9NEOP</name>
<proteinExistence type="predicted"/>
<dbReference type="Proteomes" id="UP001314205">
    <property type="component" value="Unassembled WGS sequence"/>
</dbReference>
<comment type="caution">
    <text evidence="1">The sequence shown here is derived from an EMBL/GenBank/DDBJ whole genome shotgun (WGS) entry which is preliminary data.</text>
</comment>
<dbReference type="EMBL" id="CAVLGL010000093">
    <property type="protein sequence ID" value="CAK1596211.1"/>
    <property type="molecule type" value="Genomic_DNA"/>
</dbReference>
<organism evidence="1 2">
    <name type="scientific">Parnassius mnemosyne</name>
    <name type="common">clouded apollo</name>
    <dbReference type="NCBI Taxonomy" id="213953"/>
    <lineage>
        <taxon>Eukaryota</taxon>
        <taxon>Metazoa</taxon>
        <taxon>Ecdysozoa</taxon>
        <taxon>Arthropoda</taxon>
        <taxon>Hexapoda</taxon>
        <taxon>Insecta</taxon>
        <taxon>Pterygota</taxon>
        <taxon>Neoptera</taxon>
        <taxon>Endopterygota</taxon>
        <taxon>Lepidoptera</taxon>
        <taxon>Glossata</taxon>
        <taxon>Ditrysia</taxon>
        <taxon>Papilionoidea</taxon>
        <taxon>Papilionidae</taxon>
        <taxon>Parnassiinae</taxon>
        <taxon>Parnassini</taxon>
        <taxon>Parnassius</taxon>
        <taxon>Driopa</taxon>
    </lineage>
</organism>
<dbReference type="PANTHER" id="PTHR35450">
    <property type="entry name" value="REVERSE TRANSCRIPTASE DOMAIN-CONTAINING PROTEIN"/>
    <property type="match status" value="1"/>
</dbReference>
<protein>
    <recommendedName>
        <fullName evidence="3">DDE-1 domain-containing protein</fullName>
    </recommendedName>
</protein>
<evidence type="ECO:0000313" key="1">
    <source>
        <dbReference type="EMBL" id="CAK1596211.1"/>
    </source>
</evidence>
<dbReference type="AlphaFoldDB" id="A0AAV1LM26"/>
<evidence type="ECO:0000313" key="2">
    <source>
        <dbReference type="Proteomes" id="UP001314205"/>
    </source>
</evidence>
<gene>
    <name evidence="1" type="ORF">PARMNEM_LOCUS15589</name>
</gene>